<accession>A0ABT6VHP7</accession>
<dbReference type="Proteomes" id="UP001244242">
    <property type="component" value="Unassembled WGS sequence"/>
</dbReference>
<proteinExistence type="predicted"/>
<keyword evidence="3" id="KW-1185">Reference proteome</keyword>
<evidence type="ECO:0000313" key="3">
    <source>
        <dbReference type="Proteomes" id="UP001244242"/>
    </source>
</evidence>
<dbReference type="Pfam" id="PF00561">
    <property type="entry name" value="Abhydrolase_1"/>
    <property type="match status" value="1"/>
</dbReference>
<sequence length="315" mass="34831">MDGTSRPPTPPSLGRPRRFCRGKLTRLASLLISIVLVTACSSPAQRDNAAADARSYVVRSVPATPFRVTAYLAPAERPSTRPWHVYLTGDGTPWERGRHPSQDPTPRRPMALELMDRDPGPRLLLHRPCYGRHPPDPACHPGLWTGGRYGESVVDALDRALDRLVAELEIDGVVLVGYSGGGLLARLLAGRREDVRALVTIAANLDHAAWTRRHGYLPLEGSLRLVDGPPLDARVLQWHLVGSRDSVVPAALVRQAARHDPHARVEVVDGFDHRCCWAEHWPGLLERLLEGLDRLEGNLAASPTRGEHRSPRWPR</sequence>
<comment type="caution">
    <text evidence="2">The sequence shown here is derived from an EMBL/GenBank/DDBJ whole genome shotgun (WGS) entry which is preliminary data.</text>
</comment>
<dbReference type="RefSeq" id="WP_282720713.1">
    <property type="nucleotide sequence ID" value="NZ_JASCQO010000024.1"/>
</dbReference>
<gene>
    <name evidence="2" type="ORF">QLQ84_05245</name>
</gene>
<dbReference type="SUPFAM" id="SSF53474">
    <property type="entry name" value="alpha/beta-Hydrolases"/>
    <property type="match status" value="1"/>
</dbReference>
<feature type="domain" description="AB hydrolase-1" evidence="1">
    <location>
        <begin position="153"/>
        <end position="211"/>
    </location>
</feature>
<evidence type="ECO:0000313" key="2">
    <source>
        <dbReference type="EMBL" id="MDI5933190.1"/>
    </source>
</evidence>
<dbReference type="GO" id="GO:0016787">
    <property type="term" value="F:hydrolase activity"/>
    <property type="evidence" value="ECO:0007669"/>
    <property type="project" value="UniProtKB-KW"/>
</dbReference>
<protein>
    <submittedName>
        <fullName evidence="2">Alpha/beta fold hydrolase</fullName>
    </submittedName>
</protein>
<dbReference type="InterPro" id="IPR029058">
    <property type="entry name" value="AB_hydrolase_fold"/>
</dbReference>
<dbReference type="Gene3D" id="3.40.50.1820">
    <property type="entry name" value="alpha/beta hydrolase"/>
    <property type="match status" value="1"/>
</dbReference>
<dbReference type="InterPro" id="IPR000073">
    <property type="entry name" value="AB_hydrolase_1"/>
</dbReference>
<dbReference type="EMBL" id="JASCQO010000024">
    <property type="protein sequence ID" value="MDI5933190.1"/>
    <property type="molecule type" value="Genomic_DNA"/>
</dbReference>
<evidence type="ECO:0000259" key="1">
    <source>
        <dbReference type="Pfam" id="PF00561"/>
    </source>
</evidence>
<organism evidence="2 3">
    <name type="scientific">Halomonas kalidii</name>
    <dbReference type="NCBI Taxonomy" id="3043293"/>
    <lineage>
        <taxon>Bacteria</taxon>
        <taxon>Pseudomonadati</taxon>
        <taxon>Pseudomonadota</taxon>
        <taxon>Gammaproteobacteria</taxon>
        <taxon>Oceanospirillales</taxon>
        <taxon>Halomonadaceae</taxon>
        <taxon>Halomonas</taxon>
    </lineage>
</organism>
<reference evidence="2 3" key="1">
    <citation type="submission" date="2023-04" db="EMBL/GenBank/DDBJ databases">
        <title>Halomonas strains isolated from rhizosphere soil.</title>
        <authorList>
            <person name="Xu L."/>
            <person name="Sun J.-Q."/>
        </authorList>
    </citation>
    <scope>NUCLEOTIDE SEQUENCE [LARGE SCALE GENOMIC DNA]</scope>
    <source>
        <strain evidence="2 3">LN1S58</strain>
    </source>
</reference>
<name>A0ABT6VHP7_9GAMM</name>
<keyword evidence="2" id="KW-0378">Hydrolase</keyword>